<keyword evidence="1" id="KW-0472">Membrane</keyword>
<evidence type="ECO:0000313" key="2">
    <source>
        <dbReference type="EMBL" id="ODN67112.1"/>
    </source>
</evidence>
<feature type="transmembrane region" description="Helical" evidence="1">
    <location>
        <begin position="125"/>
        <end position="145"/>
    </location>
</feature>
<feature type="transmembrane region" description="Helical" evidence="1">
    <location>
        <begin position="35"/>
        <end position="51"/>
    </location>
</feature>
<keyword evidence="1" id="KW-1133">Transmembrane helix</keyword>
<evidence type="ECO:0000313" key="3">
    <source>
        <dbReference type="Proteomes" id="UP000094379"/>
    </source>
</evidence>
<sequence>MPSKSMPRRLTLVLQFLLFVGLAGAIWEQQWLNAVITTGIIIITLFPILLAKKFNVHVPSVFQLMAIGFIFASIFLGEVHGYYTKFWWWDIALHTTSGFLLGITGFLLVYLMNENDSIHMHMQPGFVAFFAFMFALGMGALWEIFEFSMDQIFGTNMQKPMFSDDSGLTDTMYDLIVDAIGALIISVLGYGYLKKAEAKSFLERWIWAFIVRNPRFFNKNKKSKPESNLPD</sequence>
<dbReference type="PATRIC" id="fig|291169.3.peg.1188"/>
<dbReference type="EMBL" id="MCRI01000009">
    <property type="protein sequence ID" value="ODN67112.1"/>
    <property type="molecule type" value="Genomic_DNA"/>
</dbReference>
<name>A0A1E3GSR8_9GAMM</name>
<dbReference type="Proteomes" id="UP000094379">
    <property type="component" value="Unassembled WGS sequence"/>
</dbReference>
<feature type="transmembrane region" description="Helical" evidence="1">
    <location>
        <begin position="91"/>
        <end position="113"/>
    </location>
</feature>
<evidence type="ECO:0008006" key="4">
    <source>
        <dbReference type="Google" id="ProtNLM"/>
    </source>
</evidence>
<dbReference type="InterPro" id="IPR014509">
    <property type="entry name" value="YjdF-like"/>
</dbReference>
<dbReference type="RefSeq" id="WP_069295683.1">
    <property type="nucleotide sequence ID" value="NZ_MCRI01000009.1"/>
</dbReference>
<dbReference type="Pfam" id="PF09997">
    <property type="entry name" value="DUF2238"/>
    <property type="match status" value="1"/>
</dbReference>
<dbReference type="STRING" id="291169.A9E74_01184"/>
<keyword evidence="1" id="KW-0812">Transmembrane</keyword>
<feature type="transmembrane region" description="Helical" evidence="1">
    <location>
        <begin position="175"/>
        <end position="193"/>
    </location>
</feature>
<protein>
    <recommendedName>
        <fullName evidence="4">Membrane protein YjdF</fullName>
    </recommendedName>
</protein>
<accession>A0A1E3GSR8</accession>
<comment type="caution">
    <text evidence="2">The sequence shown here is derived from an EMBL/GenBank/DDBJ whole genome shotgun (WGS) entry which is preliminary data.</text>
</comment>
<feature type="transmembrane region" description="Helical" evidence="1">
    <location>
        <begin position="58"/>
        <end position="79"/>
    </location>
</feature>
<keyword evidence="3" id="KW-1185">Reference proteome</keyword>
<dbReference type="AlphaFoldDB" id="A0A1E3GSR8"/>
<proteinExistence type="predicted"/>
<gene>
    <name evidence="2" type="ORF">A9E74_01184</name>
</gene>
<organism evidence="2 3">
    <name type="scientific">Methylophaga muralis</name>
    <dbReference type="NCBI Taxonomy" id="291169"/>
    <lineage>
        <taxon>Bacteria</taxon>
        <taxon>Pseudomonadati</taxon>
        <taxon>Pseudomonadota</taxon>
        <taxon>Gammaproteobacteria</taxon>
        <taxon>Thiotrichales</taxon>
        <taxon>Piscirickettsiaceae</taxon>
        <taxon>Methylophaga</taxon>
    </lineage>
</organism>
<reference evidence="2 3" key="1">
    <citation type="submission" date="2016-07" db="EMBL/GenBank/DDBJ databases">
        <title>Draft Genome Sequence of Methylophaga muralis Bur 1.</title>
        <authorList>
            <person name="Vasilenko O.V."/>
            <person name="Doronina N.V."/>
            <person name="Shmareva M.N."/>
            <person name="Tarlachkov S.V."/>
            <person name="Mustakhimov I."/>
            <person name="Trotsenko Y.A."/>
        </authorList>
    </citation>
    <scope>NUCLEOTIDE SEQUENCE [LARGE SCALE GENOMIC DNA]</scope>
    <source>
        <strain evidence="2 3">Bur 1</strain>
    </source>
</reference>
<evidence type="ECO:0000256" key="1">
    <source>
        <dbReference type="SAM" id="Phobius"/>
    </source>
</evidence>